<gene>
    <name evidence="2" type="ORF">HRJ34_14755</name>
</gene>
<name>A0A975HBQ4_9SPHN</name>
<keyword evidence="1" id="KW-0472">Membrane</keyword>
<dbReference type="AlphaFoldDB" id="A0A975HBQ4"/>
<keyword evidence="1" id="KW-0812">Transmembrane</keyword>
<dbReference type="RefSeq" id="WP_208631617.1">
    <property type="nucleotide sequence ID" value="NZ_CP059319.1"/>
</dbReference>
<reference evidence="2" key="2">
    <citation type="submission" date="2021-04" db="EMBL/GenBank/DDBJ databases">
        <title>Isolation and genomic analysis of the ibuprofen-degrading bacterium Sphingomonas strain MPO218.</title>
        <authorList>
            <person name="Aulestia M."/>
            <person name="Flores A."/>
            <person name="Mangas E.L."/>
            <person name="Perez-Pulido A.J."/>
            <person name="Santero E."/>
            <person name="Camacho E.M."/>
        </authorList>
    </citation>
    <scope>NUCLEOTIDE SEQUENCE</scope>
    <source>
        <strain evidence="2">MPO218</strain>
    </source>
</reference>
<feature type="transmembrane region" description="Helical" evidence="1">
    <location>
        <begin position="23"/>
        <end position="42"/>
    </location>
</feature>
<dbReference type="EMBL" id="CP059319">
    <property type="protein sequence ID" value="QTH19635.1"/>
    <property type="molecule type" value="Genomic_DNA"/>
</dbReference>
<protein>
    <submittedName>
        <fullName evidence="2">Uncharacterized protein</fullName>
    </submittedName>
</protein>
<sequence>MQQHWPYEGEPHPRGPSLASRTASIFGSIAWAVLVILVVGLIDLYLHLGLDFVAGVLSTIAIYRSLARDRRRGRL</sequence>
<evidence type="ECO:0000313" key="3">
    <source>
        <dbReference type="Proteomes" id="UP000664914"/>
    </source>
</evidence>
<evidence type="ECO:0000313" key="2">
    <source>
        <dbReference type="EMBL" id="QTH19635.1"/>
    </source>
</evidence>
<proteinExistence type="predicted"/>
<evidence type="ECO:0000256" key="1">
    <source>
        <dbReference type="SAM" id="Phobius"/>
    </source>
</evidence>
<accession>A0A975HBQ4</accession>
<keyword evidence="1" id="KW-1133">Transmembrane helix</keyword>
<reference evidence="2" key="1">
    <citation type="submission" date="2020-07" db="EMBL/GenBank/DDBJ databases">
        <authorList>
            <person name="Camacho E."/>
        </authorList>
    </citation>
    <scope>NUCLEOTIDE SEQUENCE</scope>
    <source>
        <strain evidence="2">MPO218</strain>
    </source>
</reference>
<feature type="transmembrane region" description="Helical" evidence="1">
    <location>
        <begin position="48"/>
        <end position="66"/>
    </location>
</feature>
<dbReference type="Proteomes" id="UP000664914">
    <property type="component" value="Chromosome"/>
</dbReference>
<organism evidence="2 3">
    <name type="scientific">Rhizorhabdus wittichii</name>
    <dbReference type="NCBI Taxonomy" id="160791"/>
    <lineage>
        <taxon>Bacteria</taxon>
        <taxon>Pseudomonadati</taxon>
        <taxon>Pseudomonadota</taxon>
        <taxon>Alphaproteobacteria</taxon>
        <taxon>Sphingomonadales</taxon>
        <taxon>Sphingomonadaceae</taxon>
        <taxon>Rhizorhabdus</taxon>
    </lineage>
</organism>